<dbReference type="Gene3D" id="3.30.560.10">
    <property type="entry name" value="Glucose Oxidase, domain 3"/>
    <property type="match status" value="1"/>
</dbReference>
<dbReference type="SUPFAM" id="SSF51905">
    <property type="entry name" value="FAD/NAD(P)-binding domain"/>
    <property type="match status" value="1"/>
</dbReference>
<evidence type="ECO:0000313" key="5">
    <source>
        <dbReference type="Proteomes" id="UP000700596"/>
    </source>
</evidence>
<dbReference type="Pfam" id="PF05199">
    <property type="entry name" value="GMC_oxred_C"/>
    <property type="match status" value="1"/>
</dbReference>
<feature type="domain" description="Glucose-methanol-choline oxidoreductase N-terminal" evidence="3">
    <location>
        <begin position="214"/>
        <end position="228"/>
    </location>
</feature>
<dbReference type="InterPro" id="IPR012132">
    <property type="entry name" value="GMC_OxRdtase"/>
</dbReference>
<organism evidence="4 5">
    <name type="scientific">Dendryphion nanum</name>
    <dbReference type="NCBI Taxonomy" id="256645"/>
    <lineage>
        <taxon>Eukaryota</taxon>
        <taxon>Fungi</taxon>
        <taxon>Dikarya</taxon>
        <taxon>Ascomycota</taxon>
        <taxon>Pezizomycotina</taxon>
        <taxon>Dothideomycetes</taxon>
        <taxon>Pleosporomycetidae</taxon>
        <taxon>Pleosporales</taxon>
        <taxon>Torulaceae</taxon>
        <taxon>Dendryphion</taxon>
    </lineage>
</organism>
<dbReference type="GO" id="GO:0016614">
    <property type="term" value="F:oxidoreductase activity, acting on CH-OH group of donors"/>
    <property type="evidence" value="ECO:0007669"/>
    <property type="project" value="InterPro"/>
</dbReference>
<dbReference type="PANTHER" id="PTHR11552:SF78">
    <property type="entry name" value="GLUCOSE-METHANOL-CHOLINE OXIDOREDUCTASE N-TERMINAL DOMAIN-CONTAINING PROTEIN"/>
    <property type="match status" value="1"/>
</dbReference>
<dbReference type="PIRSF" id="PIRSF000137">
    <property type="entry name" value="Alcohol_oxidase"/>
    <property type="match status" value="1"/>
</dbReference>
<dbReference type="Proteomes" id="UP000700596">
    <property type="component" value="Unassembled WGS sequence"/>
</dbReference>
<keyword evidence="2" id="KW-0285">Flavoprotein</keyword>
<feature type="binding site" evidence="2">
    <location>
        <position position="173"/>
    </location>
    <ligand>
        <name>FAD</name>
        <dbReference type="ChEBI" id="CHEBI:57692"/>
    </ligand>
</feature>
<accession>A0A9P9E067</accession>
<dbReference type="OrthoDB" id="269227at2759"/>
<dbReference type="SUPFAM" id="SSF54373">
    <property type="entry name" value="FAD-linked reductases, C-terminal domain"/>
    <property type="match status" value="1"/>
</dbReference>
<gene>
    <name evidence="4" type="ORF">B0J11DRAFT_432157</name>
</gene>
<dbReference type="EMBL" id="JAGMWT010000005">
    <property type="protein sequence ID" value="KAH7128217.1"/>
    <property type="molecule type" value="Genomic_DNA"/>
</dbReference>
<dbReference type="AlphaFoldDB" id="A0A9P9E067"/>
<evidence type="ECO:0000256" key="1">
    <source>
        <dbReference type="ARBA" id="ARBA00010790"/>
    </source>
</evidence>
<dbReference type="InterPro" id="IPR000172">
    <property type="entry name" value="GMC_OxRdtase_N"/>
</dbReference>
<proteinExistence type="inferred from homology"/>
<evidence type="ECO:0000256" key="2">
    <source>
        <dbReference type="PIRSR" id="PIRSR000137-2"/>
    </source>
</evidence>
<dbReference type="PANTHER" id="PTHR11552">
    <property type="entry name" value="GLUCOSE-METHANOL-CHOLINE GMC OXIDOREDUCTASE"/>
    <property type="match status" value="1"/>
</dbReference>
<comment type="caution">
    <text evidence="4">The sequence shown here is derived from an EMBL/GenBank/DDBJ whole genome shotgun (WGS) entry which is preliminary data.</text>
</comment>
<feature type="non-terminal residue" evidence="4">
    <location>
        <position position="540"/>
    </location>
</feature>
<dbReference type="GO" id="GO:0050660">
    <property type="term" value="F:flavin adenine dinucleotide binding"/>
    <property type="evidence" value="ECO:0007669"/>
    <property type="project" value="InterPro"/>
</dbReference>
<keyword evidence="5" id="KW-1185">Reference proteome</keyword>
<evidence type="ECO:0000313" key="4">
    <source>
        <dbReference type="EMBL" id="KAH7128217.1"/>
    </source>
</evidence>
<feature type="binding site" evidence="2">
    <location>
        <begin position="471"/>
        <end position="472"/>
    </location>
    <ligand>
        <name>FAD</name>
        <dbReference type="ChEBI" id="CHEBI:57692"/>
    </ligand>
</feature>
<reference evidence="4" key="1">
    <citation type="journal article" date="2021" name="Nat. Commun.">
        <title>Genetic determinants of endophytism in the Arabidopsis root mycobiome.</title>
        <authorList>
            <person name="Mesny F."/>
            <person name="Miyauchi S."/>
            <person name="Thiergart T."/>
            <person name="Pickel B."/>
            <person name="Atanasova L."/>
            <person name="Karlsson M."/>
            <person name="Huettel B."/>
            <person name="Barry K.W."/>
            <person name="Haridas S."/>
            <person name="Chen C."/>
            <person name="Bauer D."/>
            <person name="Andreopoulos W."/>
            <person name="Pangilinan J."/>
            <person name="LaButti K."/>
            <person name="Riley R."/>
            <person name="Lipzen A."/>
            <person name="Clum A."/>
            <person name="Drula E."/>
            <person name="Henrissat B."/>
            <person name="Kohler A."/>
            <person name="Grigoriev I.V."/>
            <person name="Martin F.M."/>
            <person name="Hacquard S."/>
        </authorList>
    </citation>
    <scope>NUCLEOTIDE SEQUENCE</scope>
    <source>
        <strain evidence="4">MPI-CAGE-CH-0243</strain>
    </source>
</reference>
<evidence type="ECO:0000259" key="3">
    <source>
        <dbReference type="PROSITE" id="PS00624"/>
    </source>
</evidence>
<dbReference type="InterPro" id="IPR036188">
    <property type="entry name" value="FAD/NAD-bd_sf"/>
</dbReference>
<name>A0A9P9E067_9PLEO</name>
<dbReference type="Gene3D" id="3.50.50.60">
    <property type="entry name" value="FAD/NAD(P)-binding domain"/>
    <property type="match status" value="1"/>
</dbReference>
<keyword evidence="2" id="KW-0274">FAD</keyword>
<dbReference type="InterPro" id="IPR007867">
    <property type="entry name" value="GMC_OxRtase_C"/>
</dbReference>
<sequence length="540" mass="58951">LSALMPNSQKTLFYKSNKEKQLDGREIIVPSGGTLGGGSSINLMMYSRGQRCDFDSWKTPGWSADEMLPYLKKMETYHGPDPKDVHGLNGPIDVSNGTYRASVSVQDYIQAAEKVGYPEIEDLGALDTNNGIQRAKRYIGLDGKRQDVASQYIRPRLESGKHTNLHIIVNSRVNRVLFDGKKASGIEFRPVSNSNVDAPLRSVRGKKMVIVSCGALGTPSVLERSGVGNPSVLHKAGVQIVTEIPGVGEGLQDHHLLTYSYRSNLDPSDTIDALVGGRLDPVELIKQNDPILGWNALDTTCKLRPTDTEVKALGLSFQAAWDREFKHNPNKPLVLGSLVSGFPGDPTSVPDGQYLTQSMFTAYPKSRGSIHITGPGLNDPLDFTTGFFADPDGTDIKKHVWAYKMHREIFRRMNAYRGELAMTHPPFPPTSNALCGPVHENSLKDIRNIEYSADDDRIIEGWLRKNVGTTWHSLGTCKMASLDAGGVVNSSLSVHGVESLKVVDLSIPPENVATNTMSTAVAIGEKAADIVIQELGLHIK</sequence>
<protein>
    <submittedName>
        <fullName evidence="4">GMC oxidoreductase-domain-containing protein</fullName>
    </submittedName>
</protein>
<dbReference type="PROSITE" id="PS00624">
    <property type="entry name" value="GMC_OXRED_2"/>
    <property type="match status" value="1"/>
</dbReference>
<comment type="similarity">
    <text evidence="1">Belongs to the GMC oxidoreductase family.</text>
</comment>
<comment type="cofactor">
    <cofactor evidence="2">
        <name>FAD</name>
        <dbReference type="ChEBI" id="CHEBI:57692"/>
    </cofactor>
</comment>
<dbReference type="Pfam" id="PF00732">
    <property type="entry name" value="GMC_oxred_N"/>
    <property type="match status" value="1"/>
</dbReference>